<dbReference type="EMBL" id="CP097507">
    <property type="protein sequence ID" value="URE02956.1"/>
    <property type="molecule type" value="Genomic_DNA"/>
</dbReference>
<dbReference type="Proteomes" id="UP001055439">
    <property type="component" value="Chromosome 5"/>
</dbReference>
<evidence type="ECO:0000313" key="1">
    <source>
        <dbReference type="EMBL" id="URE02956.1"/>
    </source>
</evidence>
<evidence type="ECO:0000313" key="2">
    <source>
        <dbReference type="Proteomes" id="UP001055439"/>
    </source>
</evidence>
<dbReference type="AlphaFoldDB" id="A0A9E7FU07"/>
<sequence>MSFVPRQIDANKNERRTVVYRRLQSGNRLLSLWVERYLFAAELIVEFKMLSSPKIQKVVNNGESDL</sequence>
<dbReference type="OrthoDB" id="4062651at2759"/>
<accession>A0A9E7FU07</accession>
<reference evidence="1" key="1">
    <citation type="submission" date="2022-05" db="EMBL/GenBank/DDBJ databases">
        <title>The Musa troglodytarum L. genome provides insights into the mechanism of non-climacteric behaviour and enrichment of carotenoids.</title>
        <authorList>
            <person name="Wang J."/>
        </authorList>
    </citation>
    <scope>NUCLEOTIDE SEQUENCE</scope>
    <source>
        <tissue evidence="1">Leaf</tissue>
    </source>
</reference>
<name>A0A9E7FU07_9LILI</name>
<proteinExistence type="predicted"/>
<gene>
    <name evidence="1" type="ORF">MUK42_19560</name>
</gene>
<organism evidence="1 2">
    <name type="scientific">Musa troglodytarum</name>
    <name type="common">fe'i banana</name>
    <dbReference type="NCBI Taxonomy" id="320322"/>
    <lineage>
        <taxon>Eukaryota</taxon>
        <taxon>Viridiplantae</taxon>
        <taxon>Streptophyta</taxon>
        <taxon>Embryophyta</taxon>
        <taxon>Tracheophyta</taxon>
        <taxon>Spermatophyta</taxon>
        <taxon>Magnoliopsida</taxon>
        <taxon>Liliopsida</taxon>
        <taxon>Zingiberales</taxon>
        <taxon>Musaceae</taxon>
        <taxon>Musa</taxon>
    </lineage>
</organism>
<protein>
    <submittedName>
        <fullName evidence="1">STYKc</fullName>
    </submittedName>
</protein>
<keyword evidence="2" id="KW-1185">Reference proteome</keyword>